<sequence>MSTAAATPSLPTIYRHARRLAKQLPYEPSRAARSLRRHVEDELYRVQKRTFPADKDPVHLWRQVQALQVLVNNEAMNQFPLSKRISEPEGTPHHYKDLAANAGDMNAPSRRTPLQSFLFKWFRFKA</sequence>
<name>A0A0L0S0Q9_ALLM3</name>
<gene>
    <name evidence="2" type="ORF">AMAG_01989</name>
</gene>
<evidence type="ECO:0000313" key="3">
    <source>
        <dbReference type="Proteomes" id="UP000054350"/>
    </source>
</evidence>
<dbReference type="VEuPathDB" id="FungiDB:AMAG_01989"/>
<keyword evidence="3" id="KW-1185">Reference proteome</keyword>
<dbReference type="Pfam" id="PF20180">
    <property type="entry name" value="UQCC2_CBP6"/>
    <property type="match status" value="1"/>
</dbReference>
<protein>
    <submittedName>
        <fullName evidence="2">Uncharacterized protein</fullName>
    </submittedName>
</protein>
<dbReference type="Proteomes" id="UP000054350">
    <property type="component" value="Unassembled WGS sequence"/>
</dbReference>
<proteinExistence type="predicted"/>
<dbReference type="OrthoDB" id="5516009at2759"/>
<dbReference type="EMBL" id="GG745330">
    <property type="protein sequence ID" value="KNE56153.1"/>
    <property type="molecule type" value="Genomic_DNA"/>
</dbReference>
<feature type="region of interest" description="Disordered" evidence="1">
    <location>
        <begin position="84"/>
        <end position="107"/>
    </location>
</feature>
<evidence type="ECO:0000313" key="2">
    <source>
        <dbReference type="EMBL" id="KNE56153.1"/>
    </source>
</evidence>
<feature type="compositionally biased region" description="Basic and acidic residues" evidence="1">
    <location>
        <begin position="84"/>
        <end position="97"/>
    </location>
</feature>
<accession>A0A0L0S0Q9</accession>
<dbReference type="AlphaFoldDB" id="A0A0L0S0Q9"/>
<organism evidence="2 3">
    <name type="scientific">Allomyces macrogynus (strain ATCC 38327)</name>
    <name type="common">Allomyces javanicus var. macrogynus</name>
    <dbReference type="NCBI Taxonomy" id="578462"/>
    <lineage>
        <taxon>Eukaryota</taxon>
        <taxon>Fungi</taxon>
        <taxon>Fungi incertae sedis</taxon>
        <taxon>Blastocladiomycota</taxon>
        <taxon>Blastocladiomycetes</taxon>
        <taxon>Blastocladiales</taxon>
        <taxon>Blastocladiaceae</taxon>
        <taxon>Allomyces</taxon>
    </lineage>
</organism>
<reference evidence="2 3" key="1">
    <citation type="submission" date="2009-11" db="EMBL/GenBank/DDBJ databases">
        <title>Annotation of Allomyces macrogynus ATCC 38327.</title>
        <authorList>
            <consortium name="The Broad Institute Genome Sequencing Platform"/>
            <person name="Russ C."/>
            <person name="Cuomo C."/>
            <person name="Burger G."/>
            <person name="Gray M.W."/>
            <person name="Holland P.W.H."/>
            <person name="King N."/>
            <person name="Lang F.B.F."/>
            <person name="Roger A.J."/>
            <person name="Ruiz-Trillo I."/>
            <person name="Young S.K."/>
            <person name="Zeng Q."/>
            <person name="Gargeya S."/>
            <person name="Fitzgerald M."/>
            <person name="Haas B."/>
            <person name="Abouelleil A."/>
            <person name="Alvarado L."/>
            <person name="Arachchi H.M."/>
            <person name="Berlin A."/>
            <person name="Chapman S.B."/>
            <person name="Gearin G."/>
            <person name="Goldberg J."/>
            <person name="Griggs A."/>
            <person name="Gujja S."/>
            <person name="Hansen M."/>
            <person name="Heiman D."/>
            <person name="Howarth C."/>
            <person name="Larimer J."/>
            <person name="Lui A."/>
            <person name="MacDonald P.J.P."/>
            <person name="McCowen C."/>
            <person name="Montmayeur A."/>
            <person name="Murphy C."/>
            <person name="Neiman D."/>
            <person name="Pearson M."/>
            <person name="Priest M."/>
            <person name="Roberts A."/>
            <person name="Saif S."/>
            <person name="Shea T."/>
            <person name="Sisk P."/>
            <person name="Stolte C."/>
            <person name="Sykes S."/>
            <person name="Wortman J."/>
            <person name="Nusbaum C."/>
            <person name="Birren B."/>
        </authorList>
    </citation>
    <scope>NUCLEOTIDE SEQUENCE [LARGE SCALE GENOMIC DNA]</scope>
    <source>
        <strain evidence="2 3">ATCC 38327</strain>
    </source>
</reference>
<evidence type="ECO:0000256" key="1">
    <source>
        <dbReference type="SAM" id="MobiDB-lite"/>
    </source>
</evidence>
<reference evidence="3" key="2">
    <citation type="submission" date="2009-11" db="EMBL/GenBank/DDBJ databases">
        <title>The Genome Sequence of Allomyces macrogynus strain ATCC 38327.</title>
        <authorList>
            <consortium name="The Broad Institute Genome Sequencing Platform"/>
            <person name="Russ C."/>
            <person name="Cuomo C."/>
            <person name="Shea T."/>
            <person name="Young S.K."/>
            <person name="Zeng Q."/>
            <person name="Koehrsen M."/>
            <person name="Haas B."/>
            <person name="Borodovsky M."/>
            <person name="Guigo R."/>
            <person name="Alvarado L."/>
            <person name="Berlin A."/>
            <person name="Borenstein D."/>
            <person name="Chen Z."/>
            <person name="Engels R."/>
            <person name="Freedman E."/>
            <person name="Gellesch M."/>
            <person name="Goldberg J."/>
            <person name="Griggs A."/>
            <person name="Gujja S."/>
            <person name="Heiman D."/>
            <person name="Hepburn T."/>
            <person name="Howarth C."/>
            <person name="Jen D."/>
            <person name="Larson L."/>
            <person name="Lewis B."/>
            <person name="Mehta T."/>
            <person name="Park D."/>
            <person name="Pearson M."/>
            <person name="Roberts A."/>
            <person name="Saif S."/>
            <person name="Shenoy N."/>
            <person name="Sisk P."/>
            <person name="Stolte C."/>
            <person name="Sykes S."/>
            <person name="Walk T."/>
            <person name="White J."/>
            <person name="Yandava C."/>
            <person name="Burger G."/>
            <person name="Gray M.W."/>
            <person name="Holland P.W.H."/>
            <person name="King N."/>
            <person name="Lang F.B.F."/>
            <person name="Roger A.J."/>
            <person name="Ruiz-Trillo I."/>
            <person name="Lander E."/>
            <person name="Nusbaum C."/>
        </authorList>
    </citation>
    <scope>NUCLEOTIDE SEQUENCE [LARGE SCALE GENOMIC DNA]</scope>
    <source>
        <strain evidence="3">ATCC 38327</strain>
    </source>
</reference>